<reference evidence="2 3" key="1">
    <citation type="submission" date="2021-06" db="EMBL/GenBank/DDBJ databases">
        <authorList>
            <person name="Palmer J.M."/>
        </authorList>
    </citation>
    <scope>NUCLEOTIDE SEQUENCE [LARGE SCALE GENOMIC DNA]</scope>
    <source>
        <strain evidence="2 3">GA_2019</strain>
        <tissue evidence="2">Muscle</tissue>
    </source>
</reference>
<proteinExistence type="predicted"/>
<name>A0ABV0NCK6_9TELE</name>
<keyword evidence="3" id="KW-1185">Reference proteome</keyword>
<protein>
    <submittedName>
        <fullName evidence="2">Uncharacterized protein</fullName>
    </submittedName>
</protein>
<organism evidence="2 3">
    <name type="scientific">Goodea atripinnis</name>
    <dbReference type="NCBI Taxonomy" id="208336"/>
    <lineage>
        <taxon>Eukaryota</taxon>
        <taxon>Metazoa</taxon>
        <taxon>Chordata</taxon>
        <taxon>Craniata</taxon>
        <taxon>Vertebrata</taxon>
        <taxon>Euteleostomi</taxon>
        <taxon>Actinopterygii</taxon>
        <taxon>Neopterygii</taxon>
        <taxon>Teleostei</taxon>
        <taxon>Neoteleostei</taxon>
        <taxon>Acanthomorphata</taxon>
        <taxon>Ovalentaria</taxon>
        <taxon>Atherinomorphae</taxon>
        <taxon>Cyprinodontiformes</taxon>
        <taxon>Goodeidae</taxon>
        <taxon>Goodea</taxon>
    </lineage>
</organism>
<evidence type="ECO:0000313" key="3">
    <source>
        <dbReference type="Proteomes" id="UP001476798"/>
    </source>
</evidence>
<evidence type="ECO:0000313" key="2">
    <source>
        <dbReference type="EMBL" id="MEQ2168776.1"/>
    </source>
</evidence>
<gene>
    <name evidence="2" type="ORF">GOODEAATRI_018247</name>
</gene>
<comment type="caution">
    <text evidence="2">The sequence shown here is derived from an EMBL/GenBank/DDBJ whole genome shotgun (WGS) entry which is preliminary data.</text>
</comment>
<sequence>MSPNSEAETPLCHNPNLQLPQVQVRTLAVTITSSQKKHGYKSARGMNNSGLNFICHYMQAGFKSGRRLQNHSRTKYSETGSVLATCFSFSTELRVEQKISVPLDQQGGGVKTRRDQTAPS</sequence>
<accession>A0ABV0NCK6</accession>
<dbReference type="Proteomes" id="UP001476798">
    <property type="component" value="Unassembled WGS sequence"/>
</dbReference>
<feature type="region of interest" description="Disordered" evidence="1">
    <location>
        <begin position="100"/>
        <end position="120"/>
    </location>
</feature>
<evidence type="ECO:0000256" key="1">
    <source>
        <dbReference type="SAM" id="MobiDB-lite"/>
    </source>
</evidence>
<dbReference type="EMBL" id="JAHRIO010031525">
    <property type="protein sequence ID" value="MEQ2168776.1"/>
    <property type="molecule type" value="Genomic_DNA"/>
</dbReference>